<dbReference type="GO" id="GO:0006364">
    <property type="term" value="P:rRNA processing"/>
    <property type="evidence" value="ECO:0007669"/>
    <property type="project" value="UniProtKB-UniRule"/>
</dbReference>
<evidence type="ECO:0000256" key="4">
    <source>
        <dbReference type="ARBA" id="ARBA00022722"/>
    </source>
</evidence>
<dbReference type="GO" id="GO:0046872">
    <property type="term" value="F:metal ion binding"/>
    <property type="evidence" value="ECO:0007669"/>
    <property type="project" value="UniProtKB-KW"/>
</dbReference>
<name>A0A2T6BGP4_9BACL</name>
<dbReference type="PANTHER" id="PTHR39156">
    <property type="entry name" value="RIBONUCLEASE M5"/>
    <property type="match status" value="1"/>
</dbReference>
<dbReference type="InterPro" id="IPR004466">
    <property type="entry name" value="RNase_M5"/>
</dbReference>
<dbReference type="EMBL" id="QBKR01000020">
    <property type="protein sequence ID" value="PTX55227.1"/>
    <property type="molecule type" value="Genomic_DNA"/>
</dbReference>
<evidence type="ECO:0000256" key="11">
    <source>
        <dbReference type="HAMAP-Rule" id="MF_01469"/>
    </source>
</evidence>
<evidence type="ECO:0000256" key="6">
    <source>
        <dbReference type="ARBA" id="ARBA00022730"/>
    </source>
</evidence>
<organism evidence="14 15">
    <name type="scientific">Melghirimyces profundicolus</name>
    <dbReference type="NCBI Taxonomy" id="1242148"/>
    <lineage>
        <taxon>Bacteria</taxon>
        <taxon>Bacillati</taxon>
        <taxon>Bacillota</taxon>
        <taxon>Bacilli</taxon>
        <taxon>Bacillales</taxon>
        <taxon>Thermoactinomycetaceae</taxon>
        <taxon>Melghirimyces</taxon>
    </lineage>
</organism>
<comment type="catalytic activity">
    <reaction evidence="11">
        <text>Endonucleolytic cleavage of RNA, removing 21 and 42 nucleotides, respectively, from the 5'- and 3'-termini of a 5S-rRNA precursor.</text>
        <dbReference type="EC" id="3.1.26.8"/>
    </reaction>
</comment>
<keyword evidence="15" id="KW-1185">Reference proteome</keyword>
<evidence type="ECO:0000256" key="12">
    <source>
        <dbReference type="NCBIfam" id="TIGR00334"/>
    </source>
</evidence>
<evidence type="ECO:0000256" key="8">
    <source>
        <dbReference type="ARBA" id="ARBA00022801"/>
    </source>
</evidence>
<dbReference type="GO" id="GO:0019843">
    <property type="term" value="F:rRNA binding"/>
    <property type="evidence" value="ECO:0007669"/>
    <property type="project" value="UniProtKB-KW"/>
</dbReference>
<dbReference type="InterPro" id="IPR034141">
    <property type="entry name" value="TOPRIM_RNase_M5-like"/>
</dbReference>
<evidence type="ECO:0000256" key="2">
    <source>
        <dbReference type="ARBA" id="ARBA00022517"/>
    </source>
</evidence>
<protein>
    <recommendedName>
        <fullName evidence="11 12">Ribonuclease M5</fullName>
        <ecNumber evidence="11 12">3.1.26.8</ecNumber>
    </recommendedName>
    <alternativeName>
        <fullName evidence="11">RNase M5</fullName>
    </alternativeName>
    <alternativeName>
        <fullName evidence="11">Ribosomal RNA terminal maturase M5</fullName>
    </alternativeName>
</protein>
<dbReference type="SUPFAM" id="SSF110455">
    <property type="entry name" value="Toprim domain"/>
    <property type="match status" value="1"/>
</dbReference>
<dbReference type="PANTHER" id="PTHR39156:SF1">
    <property type="entry name" value="RIBONUCLEASE M5"/>
    <property type="match status" value="1"/>
</dbReference>
<evidence type="ECO:0000256" key="9">
    <source>
        <dbReference type="ARBA" id="ARBA00022842"/>
    </source>
</evidence>
<dbReference type="SMART" id="SM00493">
    <property type="entry name" value="TOPRIM"/>
    <property type="match status" value="1"/>
</dbReference>
<keyword evidence="10 11" id="KW-0694">RNA-binding</keyword>
<dbReference type="FunFam" id="3.40.1360.10:FF:000006">
    <property type="entry name" value="Ribonuclease M5"/>
    <property type="match status" value="1"/>
</dbReference>
<gene>
    <name evidence="11" type="primary">rnmV</name>
    <name evidence="14" type="ORF">C8P63_12022</name>
</gene>
<proteinExistence type="inferred from homology"/>
<dbReference type="HAMAP" id="MF_01469">
    <property type="entry name" value="RNase_M5"/>
    <property type="match status" value="1"/>
</dbReference>
<dbReference type="NCBIfam" id="TIGR00334">
    <property type="entry name" value="5S_RNA_mat_M5"/>
    <property type="match status" value="1"/>
</dbReference>
<dbReference type="Proteomes" id="UP000244240">
    <property type="component" value="Unassembled WGS sequence"/>
</dbReference>
<comment type="similarity">
    <text evidence="11">Belongs to the ribonuclease M5 family.</text>
</comment>
<keyword evidence="5" id="KW-0479">Metal-binding</keyword>
<keyword evidence="6 11" id="KW-0699">rRNA-binding</keyword>
<dbReference type="InterPro" id="IPR025156">
    <property type="entry name" value="RNase_M5_C"/>
</dbReference>
<dbReference type="InterPro" id="IPR006171">
    <property type="entry name" value="TOPRIM_dom"/>
</dbReference>
<dbReference type="PROSITE" id="PS50880">
    <property type="entry name" value="TOPRIM"/>
    <property type="match status" value="1"/>
</dbReference>
<evidence type="ECO:0000259" key="13">
    <source>
        <dbReference type="PROSITE" id="PS50880"/>
    </source>
</evidence>
<comment type="caution">
    <text evidence="14">The sequence shown here is derived from an EMBL/GenBank/DDBJ whole genome shotgun (WGS) entry which is preliminary data.</text>
</comment>
<comment type="subcellular location">
    <subcellularLocation>
        <location evidence="11">Cytoplasm</location>
    </subcellularLocation>
</comment>
<dbReference type="GO" id="GO:0043822">
    <property type="term" value="F:ribonuclease M5 activity"/>
    <property type="evidence" value="ECO:0007669"/>
    <property type="project" value="UniProtKB-UniRule"/>
</dbReference>
<reference evidence="14 15" key="1">
    <citation type="submission" date="2018-04" db="EMBL/GenBank/DDBJ databases">
        <title>Genomic Encyclopedia of Archaeal and Bacterial Type Strains, Phase II (KMG-II): from individual species to whole genera.</title>
        <authorList>
            <person name="Goeker M."/>
        </authorList>
    </citation>
    <scope>NUCLEOTIDE SEQUENCE [LARGE SCALE GENOMIC DNA]</scope>
    <source>
        <strain evidence="14 15">DSM 45787</strain>
    </source>
</reference>
<keyword evidence="2 11" id="KW-0690">Ribosome biogenesis</keyword>
<feature type="domain" description="Toprim" evidence="13">
    <location>
        <begin position="21"/>
        <end position="104"/>
    </location>
</feature>
<evidence type="ECO:0000313" key="15">
    <source>
        <dbReference type="Proteomes" id="UP000244240"/>
    </source>
</evidence>
<dbReference type="Pfam" id="PF13331">
    <property type="entry name" value="DUF4093"/>
    <property type="match status" value="1"/>
</dbReference>
<evidence type="ECO:0000256" key="5">
    <source>
        <dbReference type="ARBA" id="ARBA00022723"/>
    </source>
</evidence>
<keyword evidence="9" id="KW-0460">Magnesium</keyword>
<evidence type="ECO:0000256" key="7">
    <source>
        <dbReference type="ARBA" id="ARBA00022759"/>
    </source>
</evidence>
<comment type="function">
    <text evidence="11">Required for correct processing of both the 5' and 3' ends of 5S rRNA precursor. Cleaves both sides of a double-stranded region yielding mature 5S rRNA in one step.</text>
</comment>
<accession>A0A2T6BGP4</accession>
<keyword evidence="8 11" id="KW-0378">Hydrolase</keyword>
<evidence type="ECO:0000256" key="3">
    <source>
        <dbReference type="ARBA" id="ARBA00022552"/>
    </source>
</evidence>
<keyword evidence="4 11" id="KW-0540">Nuclease</keyword>
<dbReference type="Gene3D" id="3.40.1360.10">
    <property type="match status" value="1"/>
</dbReference>
<keyword evidence="3 11" id="KW-0698">rRNA processing</keyword>
<sequence length="203" mass="22680">MIHHRFCTWKRVGTIEAKKIKEVIVVEGQNDTAAVRRAVTADTIETGGSAVGPHVIARVKRAQKSRGVIILTDPDGAGERIRRIVSREVPGCKHAFLQREEAAGKKGFGVEHASPEAILRALRRVRWEEDAPFSDGVSWERYLEVGLAGKPNSRSLRELVARRLGIGYGNAKQFFRRLHILRVTEEEFEEACSGVGKDETDDR</sequence>
<evidence type="ECO:0000256" key="1">
    <source>
        <dbReference type="ARBA" id="ARBA00022490"/>
    </source>
</evidence>
<keyword evidence="1 11" id="KW-0963">Cytoplasm</keyword>
<evidence type="ECO:0000256" key="10">
    <source>
        <dbReference type="ARBA" id="ARBA00022884"/>
    </source>
</evidence>
<dbReference type="Pfam" id="PF01751">
    <property type="entry name" value="Toprim"/>
    <property type="match status" value="1"/>
</dbReference>
<dbReference type="GO" id="GO:0005737">
    <property type="term" value="C:cytoplasm"/>
    <property type="evidence" value="ECO:0007669"/>
    <property type="project" value="UniProtKB-SubCell"/>
</dbReference>
<dbReference type="AlphaFoldDB" id="A0A2T6BGP4"/>
<keyword evidence="7 11" id="KW-0255">Endonuclease</keyword>
<evidence type="ECO:0000313" key="14">
    <source>
        <dbReference type="EMBL" id="PTX55227.1"/>
    </source>
</evidence>
<dbReference type="CDD" id="cd01027">
    <property type="entry name" value="TOPRIM_RNase_M5_like"/>
    <property type="match status" value="1"/>
</dbReference>
<dbReference type="EC" id="3.1.26.8" evidence="11 12"/>